<dbReference type="PIRSF" id="PIRSF016516">
    <property type="entry name" value="Allantoicase"/>
    <property type="match status" value="1"/>
</dbReference>
<keyword evidence="4" id="KW-1185">Reference proteome</keyword>
<gene>
    <name evidence="3" type="ORF">PBRA_003929</name>
</gene>
<comment type="similarity">
    <text evidence="1">Belongs to the allantoicase family.</text>
</comment>
<dbReference type="InterPro" id="IPR008979">
    <property type="entry name" value="Galactose-bd-like_sf"/>
</dbReference>
<protein>
    <recommendedName>
        <fullName evidence="2">Allantoicase domain-containing protein</fullName>
    </recommendedName>
</protein>
<dbReference type="Proteomes" id="UP000039324">
    <property type="component" value="Unassembled WGS sequence"/>
</dbReference>
<evidence type="ECO:0000313" key="4">
    <source>
        <dbReference type="Proteomes" id="UP000039324"/>
    </source>
</evidence>
<accession>A0A0G4IIY6</accession>
<dbReference type="PANTHER" id="PTHR12045">
    <property type="entry name" value="ALLANTOICASE"/>
    <property type="match status" value="1"/>
</dbReference>
<dbReference type="EMBL" id="CDSF01000013">
    <property type="protein sequence ID" value="CEO95163.1"/>
    <property type="molecule type" value="Genomic_DNA"/>
</dbReference>
<dbReference type="AlphaFoldDB" id="A0A0G4IIY6"/>
<dbReference type="GO" id="GO:0004037">
    <property type="term" value="F:allantoicase activity"/>
    <property type="evidence" value="ECO:0007669"/>
    <property type="project" value="InterPro"/>
</dbReference>
<dbReference type="OrthoDB" id="10266039at2759"/>
<evidence type="ECO:0000259" key="2">
    <source>
        <dbReference type="Pfam" id="PF03561"/>
    </source>
</evidence>
<organism evidence="3 4">
    <name type="scientific">Plasmodiophora brassicae</name>
    <name type="common">Clubroot disease agent</name>
    <dbReference type="NCBI Taxonomy" id="37360"/>
    <lineage>
        <taxon>Eukaryota</taxon>
        <taxon>Sar</taxon>
        <taxon>Rhizaria</taxon>
        <taxon>Endomyxa</taxon>
        <taxon>Phytomyxea</taxon>
        <taxon>Plasmodiophorida</taxon>
        <taxon>Plasmodiophoridae</taxon>
        <taxon>Plasmodiophora</taxon>
    </lineage>
</organism>
<evidence type="ECO:0000256" key="1">
    <source>
        <dbReference type="ARBA" id="ARBA00009242"/>
    </source>
</evidence>
<reference evidence="3 4" key="1">
    <citation type="submission" date="2015-02" db="EMBL/GenBank/DDBJ databases">
        <authorList>
            <person name="Chooi Y.-H."/>
        </authorList>
    </citation>
    <scope>NUCLEOTIDE SEQUENCE [LARGE SCALE GENOMIC DNA]</scope>
    <source>
        <strain evidence="3">E3</strain>
    </source>
</reference>
<dbReference type="InterPro" id="IPR005164">
    <property type="entry name" value="Allantoicase"/>
</dbReference>
<dbReference type="OMA" id="MDDGWET"/>
<dbReference type="PANTHER" id="PTHR12045:SF3">
    <property type="entry name" value="INACTIVE ALLANTOICASE-RELATED"/>
    <property type="match status" value="1"/>
</dbReference>
<feature type="domain" description="Allantoicase" evidence="2">
    <location>
        <begin position="24"/>
        <end position="234"/>
    </location>
</feature>
<feature type="domain" description="Allantoicase" evidence="2">
    <location>
        <begin position="256"/>
        <end position="395"/>
    </location>
</feature>
<dbReference type="STRING" id="37360.A0A0G4IIY6"/>
<dbReference type="Gene3D" id="2.60.120.260">
    <property type="entry name" value="Galactose-binding domain-like"/>
    <property type="match status" value="2"/>
</dbReference>
<proteinExistence type="inferred from homology"/>
<dbReference type="InterPro" id="IPR015908">
    <property type="entry name" value="Allantoicase_dom"/>
</dbReference>
<name>A0A0G4IIY6_PLABS</name>
<dbReference type="Pfam" id="PF03561">
    <property type="entry name" value="Allantoicase"/>
    <property type="match status" value="2"/>
</dbReference>
<dbReference type="GO" id="GO:0000256">
    <property type="term" value="P:allantoin catabolic process"/>
    <property type="evidence" value="ECO:0007669"/>
    <property type="project" value="InterPro"/>
</dbReference>
<dbReference type="SUPFAM" id="SSF49785">
    <property type="entry name" value="Galactose-binding domain-like"/>
    <property type="match status" value="2"/>
</dbReference>
<sequence>MAGGGGGAAEDLTSLVDLACADVGGCVLYANNEWFAEASNLLKPGRATFDPNTSGGRSGQVLDVLSVVLRYSMTGKVMDGWETGRHGALDPERNGHDFCIIRLGIPGLIHGVDVDTLHFTGNFAQSASMATIGCFMLSAAEALVLTCVRLVTVVEACTAPVEAPWFDLHRTAQWFPIILRTGLVSGAPGLGHNVIHVVDGESTDAQHRRRRFTHVRLSIFPDGGVARFRVFGTPSPDWTYLRSLGVAIDLASVQNGGHAVDSSNKFYSHPSNLLLPTRAANMGSGWESQRSRKADNQDWAIIQLGQPGVVHAIEVDTAHFRGNFPHRIRVDATTDASGQTPTWKTLVSERPGRGHFRAVFFADDLSEEFRDTPITHVRVVSIPDGGISRLRVYCRKF</sequence>
<evidence type="ECO:0000313" key="3">
    <source>
        <dbReference type="EMBL" id="CEO95163.1"/>
    </source>
</evidence>
<dbReference type="NCBIfam" id="TIGR02961">
    <property type="entry name" value="allantoicase"/>
    <property type="match status" value="1"/>
</dbReference>